<dbReference type="KEGG" id="rarg:115750262"/>
<dbReference type="InterPro" id="IPR011990">
    <property type="entry name" value="TPR-like_helical_dom_sf"/>
</dbReference>
<dbReference type="GO" id="GO:0008270">
    <property type="term" value="F:zinc ion binding"/>
    <property type="evidence" value="ECO:0007669"/>
    <property type="project" value="InterPro"/>
</dbReference>
<dbReference type="OrthoDB" id="185373at2759"/>
<dbReference type="PROSITE" id="PS51375">
    <property type="entry name" value="PPR"/>
    <property type="match status" value="5"/>
</dbReference>
<reference evidence="5" key="1">
    <citation type="submission" date="2025-05" db="UniProtKB">
        <authorList>
            <consortium name="RefSeq"/>
        </authorList>
    </citation>
    <scope>NUCLEOTIDE SEQUENCE [LARGE SCALE GENOMIC DNA]</scope>
</reference>
<accession>A0A8B8Q8A3</accession>
<feature type="domain" description="DYW" evidence="4">
    <location>
        <begin position="624"/>
        <end position="716"/>
    </location>
</feature>
<dbReference type="NCBIfam" id="TIGR00756">
    <property type="entry name" value="PPR"/>
    <property type="match status" value="6"/>
</dbReference>
<dbReference type="Gene3D" id="1.25.40.10">
    <property type="entry name" value="Tetratricopeptide repeat domain"/>
    <property type="match status" value="4"/>
</dbReference>
<name>A0A8B8Q8A3_9MYRT</name>
<dbReference type="Pfam" id="PF14432">
    <property type="entry name" value="DYW_deaminase"/>
    <property type="match status" value="1"/>
</dbReference>
<comment type="similarity">
    <text evidence="1">Belongs to the PPR family. PCMP-H subfamily.</text>
</comment>
<gene>
    <name evidence="6" type="primary">LOC115750262</name>
</gene>
<dbReference type="FunFam" id="1.25.40.10:FF:000073">
    <property type="entry name" value="Pentatricopeptide repeat-containing protein chloroplastic"/>
    <property type="match status" value="1"/>
</dbReference>
<feature type="repeat" description="PPR" evidence="3">
    <location>
        <begin position="445"/>
        <end position="479"/>
    </location>
</feature>
<evidence type="ECO:0000313" key="5">
    <source>
        <dbReference type="Proteomes" id="UP000827889"/>
    </source>
</evidence>
<dbReference type="PANTHER" id="PTHR47926">
    <property type="entry name" value="PENTATRICOPEPTIDE REPEAT-CONTAINING PROTEIN"/>
    <property type="match status" value="1"/>
</dbReference>
<protein>
    <submittedName>
        <fullName evidence="6">Pentatricopeptide repeat-containing protein At3g12770-like</fullName>
    </submittedName>
</protein>
<dbReference type="GO" id="GO:0003729">
    <property type="term" value="F:mRNA binding"/>
    <property type="evidence" value="ECO:0007669"/>
    <property type="project" value="UniProtKB-ARBA"/>
</dbReference>
<dbReference type="FunFam" id="1.25.40.10:FF:000344">
    <property type="entry name" value="Pentatricopeptide repeat-containing protein"/>
    <property type="match status" value="1"/>
</dbReference>
<dbReference type="PANTHER" id="PTHR47926:SF500">
    <property type="entry name" value="REPEAT-CONTAINING PROTEIN, PUTATIVE-RELATED"/>
    <property type="match status" value="1"/>
</dbReference>
<dbReference type="GO" id="GO:0009451">
    <property type="term" value="P:RNA modification"/>
    <property type="evidence" value="ECO:0007669"/>
    <property type="project" value="InterPro"/>
</dbReference>
<feature type="repeat" description="PPR" evidence="3">
    <location>
        <begin position="307"/>
        <end position="341"/>
    </location>
</feature>
<proteinExistence type="inferred from homology"/>
<dbReference type="FunFam" id="1.25.40.10:FF:000090">
    <property type="entry name" value="Pentatricopeptide repeat-containing protein, chloroplastic"/>
    <property type="match status" value="1"/>
</dbReference>
<dbReference type="InterPro" id="IPR046848">
    <property type="entry name" value="E_motif"/>
</dbReference>
<dbReference type="InterPro" id="IPR046960">
    <property type="entry name" value="PPR_At4g14850-like_plant"/>
</dbReference>
<feature type="repeat" description="PPR" evidence="3">
    <location>
        <begin position="174"/>
        <end position="208"/>
    </location>
</feature>
<dbReference type="InterPro" id="IPR032867">
    <property type="entry name" value="DYW_dom"/>
</dbReference>
<feature type="repeat" description="PPR" evidence="3">
    <location>
        <begin position="410"/>
        <end position="444"/>
    </location>
</feature>
<reference evidence="6" key="2">
    <citation type="submission" date="2025-08" db="UniProtKB">
        <authorList>
            <consortium name="RefSeq"/>
        </authorList>
    </citation>
    <scope>IDENTIFICATION</scope>
    <source>
        <tissue evidence="6">Leaf</tissue>
    </source>
</reference>
<dbReference type="Pfam" id="PF01535">
    <property type="entry name" value="PPR"/>
    <property type="match status" value="5"/>
</dbReference>
<feature type="repeat" description="PPR" evidence="3">
    <location>
        <begin position="102"/>
        <end position="136"/>
    </location>
</feature>
<evidence type="ECO:0000256" key="1">
    <source>
        <dbReference type="ARBA" id="ARBA00006643"/>
    </source>
</evidence>
<dbReference type="AlphaFoldDB" id="A0A8B8Q8A3"/>
<evidence type="ECO:0000256" key="3">
    <source>
        <dbReference type="PROSITE-ProRule" id="PRU00708"/>
    </source>
</evidence>
<organism evidence="5 6">
    <name type="scientific">Rhodamnia argentea</name>
    <dbReference type="NCBI Taxonomy" id="178133"/>
    <lineage>
        <taxon>Eukaryota</taxon>
        <taxon>Viridiplantae</taxon>
        <taxon>Streptophyta</taxon>
        <taxon>Embryophyta</taxon>
        <taxon>Tracheophyta</taxon>
        <taxon>Spermatophyta</taxon>
        <taxon>Magnoliopsida</taxon>
        <taxon>eudicotyledons</taxon>
        <taxon>Gunneridae</taxon>
        <taxon>Pentapetalae</taxon>
        <taxon>rosids</taxon>
        <taxon>malvids</taxon>
        <taxon>Myrtales</taxon>
        <taxon>Myrtaceae</taxon>
        <taxon>Myrtoideae</taxon>
        <taxon>Myrteae</taxon>
        <taxon>Australasian group</taxon>
        <taxon>Rhodamnia</taxon>
    </lineage>
</organism>
<evidence type="ECO:0000256" key="2">
    <source>
        <dbReference type="ARBA" id="ARBA00022737"/>
    </source>
</evidence>
<dbReference type="RefSeq" id="XP_030543344.1">
    <property type="nucleotide sequence ID" value="XM_030687484.2"/>
</dbReference>
<dbReference type="GeneID" id="115750262"/>
<dbReference type="Proteomes" id="UP000827889">
    <property type="component" value="Chromosome 1"/>
</dbReference>
<dbReference type="Pfam" id="PF13041">
    <property type="entry name" value="PPR_2"/>
    <property type="match status" value="3"/>
</dbReference>
<evidence type="ECO:0000259" key="4">
    <source>
        <dbReference type="Pfam" id="PF14432"/>
    </source>
</evidence>
<evidence type="ECO:0000313" key="6">
    <source>
        <dbReference type="RefSeq" id="XP_030543344.1"/>
    </source>
</evidence>
<sequence>MQAQRRSDILCQLQARAFSSCTHASTSSSSSRLEAHHDHLLKNSCDDASSLKQIHSSLTTRGLITQDPHLSAQVIIKYSKFGRPDSARSLFDGITAKCGRPNSFLWNTMMRAYANNGHRADTLELYALMRRGGVLPNNYTFPFVLKACASDSKPLARGWEVVHGETIKTGFDSDMYVEAALVDAYAKCGQISYARKVFDGMTKRDLVCWTSMITAYEQAEQPQDSLMLFCRMQQEESLSPDPVAVVSVASAVGQVGDVKSAKSVHAYAIQNGILGDVCVGNSVVAMYTKCGNIEYARMAFDRMKDRDRISWNSMLSGYVQNGHANEALLLFEQMKDSGCQPNPVTALIMVSACAFLGSRHLGKKIHDYILENEMKVDITLQNALMDMYAKCGNLETASKMFYEIHPKERDVSSWNVLISAYGMHGHGEEALNLYLQMQEKGVAPNHITFTSILSACSHAGLINEGRKCFADMSKFSVTPEVKHYACMVDMLGRAGLLDEAFDLIKSMPASPNGGVWGALLLACRVHGNSELGEIAANNLFQIEPAHPGYYVLLSNIYAASRRWQEVGKLRENMKTRGLSKPAAFSVIEYGQEAIGFHTADQLNPYRGEVYRHMERLLVEMKMRGYLPDQSCVLHDVEDEDKDHILNYHSEKLAVAFGIMRTDPESVITVSKNLRICNDCHSAFKFLSDIYQRRIVVRDANRFHHFQAGSCSCKDYW</sequence>
<keyword evidence="5" id="KW-1185">Reference proteome</keyword>
<dbReference type="InterPro" id="IPR002885">
    <property type="entry name" value="PPR_rpt"/>
</dbReference>
<keyword evidence="2" id="KW-0677">Repeat</keyword>
<dbReference type="Pfam" id="PF20431">
    <property type="entry name" value="E_motif"/>
    <property type="match status" value="1"/>
</dbReference>